<reference evidence="2" key="2">
    <citation type="submission" date="2022-01" db="EMBL/GenBank/DDBJ databases">
        <authorList>
            <person name="Yamashiro T."/>
            <person name="Shiraishi A."/>
            <person name="Satake H."/>
            <person name="Nakayama K."/>
        </authorList>
    </citation>
    <scope>NUCLEOTIDE SEQUENCE</scope>
</reference>
<feature type="domain" description="Reverse transcriptase Ty1/copia-type" evidence="1">
    <location>
        <begin position="111"/>
        <end position="159"/>
    </location>
</feature>
<reference evidence="2" key="1">
    <citation type="journal article" date="2022" name="Int. J. Mol. Sci.">
        <title>Draft Genome of Tanacetum Coccineum: Genomic Comparison of Closely Related Tanacetum-Family Plants.</title>
        <authorList>
            <person name="Yamashiro T."/>
            <person name="Shiraishi A."/>
            <person name="Nakayama K."/>
            <person name="Satake H."/>
        </authorList>
    </citation>
    <scope>NUCLEOTIDE SEQUENCE</scope>
</reference>
<name>A0ABQ5FXS4_9ASTR</name>
<accession>A0ABQ5FXS4</accession>
<comment type="caution">
    <text evidence="2">The sequence shown here is derived from an EMBL/GenBank/DDBJ whole genome shotgun (WGS) entry which is preliminary data.</text>
</comment>
<evidence type="ECO:0000313" key="3">
    <source>
        <dbReference type="Proteomes" id="UP001151760"/>
    </source>
</evidence>
<dbReference type="PANTHER" id="PTHR11439:SF524">
    <property type="entry name" value="RNA-DIRECTED DNA POLYMERASE, PROTEIN KINASE RLK-PELLE-DLSV FAMILY"/>
    <property type="match status" value="1"/>
</dbReference>
<dbReference type="CDD" id="cd09272">
    <property type="entry name" value="RNase_HI_RT_Ty1"/>
    <property type="match status" value="1"/>
</dbReference>
<keyword evidence="3" id="KW-1185">Reference proteome</keyword>
<sequence length="335" mass="37445">MVTRAKVSTVKRTNRLSFHTSHVSPIPKSPSFALSDPRLRDAMYDEYNELIKNSFWVLVPRPLGVNVVRSMWFFRHKYHADGSLSRHKARLVANGSTQQLGIDCYETFTPLDVKNSFLNGDLSKMVYIHQPPGFVDNKVPNYVCRPQRSLNGLKQAPRSGTDTAYLLIYVDDIVLTTSFAALLQQIISSLHTEFEVTDLGALNYFLGISISHTSSGMFLSQKKYALELLKRAHMTSCNLTRTPANTESKLGPEGVSVSDPTLYRSLVGNLTWLFLIAFFDWAGCLATRRSTSGYCVFLGNNLLSWSSKRHHTLSRSSAEAEYMGVANTVTEAASI</sequence>
<proteinExistence type="predicted"/>
<dbReference type="Proteomes" id="UP001151760">
    <property type="component" value="Unassembled WGS sequence"/>
</dbReference>
<dbReference type="Pfam" id="PF07727">
    <property type="entry name" value="RVT_2"/>
    <property type="match status" value="2"/>
</dbReference>
<organism evidence="2 3">
    <name type="scientific">Tanacetum coccineum</name>
    <dbReference type="NCBI Taxonomy" id="301880"/>
    <lineage>
        <taxon>Eukaryota</taxon>
        <taxon>Viridiplantae</taxon>
        <taxon>Streptophyta</taxon>
        <taxon>Embryophyta</taxon>
        <taxon>Tracheophyta</taxon>
        <taxon>Spermatophyta</taxon>
        <taxon>Magnoliopsida</taxon>
        <taxon>eudicotyledons</taxon>
        <taxon>Gunneridae</taxon>
        <taxon>Pentapetalae</taxon>
        <taxon>asterids</taxon>
        <taxon>campanulids</taxon>
        <taxon>Asterales</taxon>
        <taxon>Asteraceae</taxon>
        <taxon>Asteroideae</taxon>
        <taxon>Anthemideae</taxon>
        <taxon>Anthemidinae</taxon>
        <taxon>Tanacetum</taxon>
    </lineage>
</organism>
<gene>
    <name evidence="2" type="ORF">Tco_1019145</name>
</gene>
<protein>
    <submittedName>
        <fullName evidence="2">Ribonuclease H-like domain-containing protein</fullName>
    </submittedName>
</protein>
<dbReference type="SUPFAM" id="SSF56672">
    <property type="entry name" value="DNA/RNA polymerases"/>
    <property type="match status" value="1"/>
</dbReference>
<feature type="domain" description="Reverse transcriptase Ty1/copia-type" evidence="1">
    <location>
        <begin position="166"/>
        <end position="244"/>
    </location>
</feature>
<dbReference type="EMBL" id="BQNB010017829">
    <property type="protein sequence ID" value="GJT67665.1"/>
    <property type="molecule type" value="Genomic_DNA"/>
</dbReference>
<evidence type="ECO:0000313" key="2">
    <source>
        <dbReference type="EMBL" id="GJT67665.1"/>
    </source>
</evidence>
<dbReference type="InterPro" id="IPR013103">
    <property type="entry name" value="RVT_2"/>
</dbReference>
<evidence type="ECO:0000259" key="1">
    <source>
        <dbReference type="Pfam" id="PF07727"/>
    </source>
</evidence>
<dbReference type="PANTHER" id="PTHR11439">
    <property type="entry name" value="GAG-POL-RELATED RETROTRANSPOSON"/>
    <property type="match status" value="1"/>
</dbReference>
<dbReference type="InterPro" id="IPR043502">
    <property type="entry name" value="DNA/RNA_pol_sf"/>
</dbReference>